<feature type="non-terminal residue" evidence="2">
    <location>
        <position position="797"/>
    </location>
</feature>
<keyword evidence="3" id="KW-1185">Reference proteome</keyword>
<protein>
    <submittedName>
        <fullName evidence="2">Uncharacterized protein</fullName>
    </submittedName>
</protein>
<evidence type="ECO:0000313" key="3">
    <source>
        <dbReference type="Proteomes" id="UP000009027"/>
    </source>
</evidence>
<reference evidence="2 3" key="1">
    <citation type="journal article" date="2012" name="Proc. Natl. Acad. Sci. U.S.A.">
        <title>Antigenic diversity is generated by distinct evolutionary mechanisms in African trypanosome species.</title>
        <authorList>
            <person name="Jackson A.P."/>
            <person name="Berry A."/>
            <person name="Aslett M."/>
            <person name="Allison H.C."/>
            <person name="Burton P."/>
            <person name="Vavrova-Anderson J."/>
            <person name="Brown R."/>
            <person name="Browne H."/>
            <person name="Corton N."/>
            <person name="Hauser H."/>
            <person name="Gamble J."/>
            <person name="Gilderthorp R."/>
            <person name="Marcello L."/>
            <person name="McQuillan J."/>
            <person name="Otto T.D."/>
            <person name="Quail M.A."/>
            <person name="Sanders M.J."/>
            <person name="van Tonder A."/>
            <person name="Ginger M.L."/>
            <person name="Field M.C."/>
            <person name="Barry J.D."/>
            <person name="Hertz-Fowler C."/>
            <person name="Berriman M."/>
        </authorList>
    </citation>
    <scope>NUCLEOTIDE SEQUENCE</scope>
    <source>
        <strain evidence="2 3">Y486</strain>
    </source>
</reference>
<evidence type="ECO:0000313" key="2">
    <source>
        <dbReference type="EMBL" id="CCD20993.1"/>
    </source>
</evidence>
<proteinExistence type="predicted"/>
<sequence length="797" mass="86818">MGDVANSTNRNSLEENGCNGAYVLFNSTLSQEKFVKDLKKIESKKAINATCSEIINKQTHHLNCTAGKTPVEWLKKRFDDAVPKIIKLLNHSLTQLKDAEKVVLSGVGELIVEKRKLLCDETRALDTINSTFDRLGAQQLRLSSYISSLEASLATQSAKVTEALSKSKSALMGVKNASNLSLGALSAFKEAEKAHARVQAAAEKIKEKNKTASETIKEFKSLKSSTQEISGEMKTALEAERKHLGDITENFTQALKLASSSDARADVVACSQVKFVAPNVLIDAADDVLNKLVWVTSFGGRHKTNETLQQIEGNTSSLEKLETSVREINNTVTSAVTKAMEDAKSTADNSSKAREIFEETTLTETKKKIEELCTARGQLLSAVSEVNALNRRRDELFKKASLTSEKLRKMESDTSKSVKACSDSVEVVQKAARTASTAPADVLHAATTTNKSCDLAFKNVMEEAKLVRGAVDNAIKASKEAKQLQSVTSNLIEESRSQFTKQAELFKKLLKDTTTGIRASSDNICDWKDFSTSKLSFEDAVKIAPELHHISVPNNDSLVKNLVALKTSVDTLASHVSEAEQHNVVAETNASKVNKSAVQAAKSSEEAKRIAVEAVRNAIEKKREELCTVGVKLTSLSAKSHSLKQRGRVLRRNITVLVAKAEEDKKRASEAALTCKKAAEVEKEVMGTSLVAVADNVKQDSEELINRCTLNFENVVRAEALFQNATNGVRAEMGTSDEKQKEVDAALATKKSELHKVMTKFSNAFKNALVIPTPTNDSVCRLTVANFSGLTFESAVL</sequence>
<feature type="coiled-coil region" evidence="1">
    <location>
        <begin position="188"/>
        <end position="222"/>
    </location>
</feature>
<organism evidence="2 3">
    <name type="scientific">Trypanosoma vivax (strain Y486)</name>
    <dbReference type="NCBI Taxonomy" id="1055687"/>
    <lineage>
        <taxon>Eukaryota</taxon>
        <taxon>Discoba</taxon>
        <taxon>Euglenozoa</taxon>
        <taxon>Kinetoplastea</taxon>
        <taxon>Metakinetoplastina</taxon>
        <taxon>Trypanosomatida</taxon>
        <taxon>Trypanosomatidae</taxon>
        <taxon>Trypanosoma</taxon>
        <taxon>Duttonella</taxon>
    </lineage>
</organism>
<name>F9WTU7_TRYVY</name>
<accession>F9WTU7</accession>
<dbReference type="Proteomes" id="UP000009027">
    <property type="component" value="Unassembled WGS sequence"/>
</dbReference>
<dbReference type="EMBL" id="CAEX01006775">
    <property type="protein sequence ID" value="CCD20993.1"/>
    <property type="molecule type" value="Genomic_DNA"/>
</dbReference>
<dbReference type="AlphaFoldDB" id="F9WTU7"/>
<keyword evidence="1" id="KW-0175">Coiled coil</keyword>
<evidence type="ECO:0000256" key="1">
    <source>
        <dbReference type="SAM" id="Coils"/>
    </source>
</evidence>
<gene>
    <name evidence="2" type="ORF">TvY486_0038870</name>
</gene>